<organism evidence="1 2">
    <name type="scientific">Piscinibacter terrae</name>
    <dbReference type="NCBI Taxonomy" id="2496871"/>
    <lineage>
        <taxon>Bacteria</taxon>
        <taxon>Pseudomonadati</taxon>
        <taxon>Pseudomonadota</taxon>
        <taxon>Betaproteobacteria</taxon>
        <taxon>Burkholderiales</taxon>
        <taxon>Sphaerotilaceae</taxon>
        <taxon>Piscinibacter</taxon>
    </lineage>
</organism>
<dbReference type="Gene3D" id="2.30.110.50">
    <property type="match status" value="1"/>
</dbReference>
<gene>
    <name evidence="1" type="ORF">DZC73_26505</name>
</gene>
<keyword evidence="2" id="KW-1185">Reference proteome</keyword>
<dbReference type="AlphaFoldDB" id="A0A3N7HKG1"/>
<reference evidence="1 2" key="2">
    <citation type="submission" date="2018-12" db="EMBL/GenBank/DDBJ databases">
        <title>Rhizobacter gummiphilus sp. nov., a rubber-degrading bacterium isolated from the soil of a botanical garden in Japan.</title>
        <authorList>
            <person name="Shunsuke S.S."/>
        </authorList>
    </citation>
    <scope>NUCLEOTIDE SEQUENCE [LARGE SCALE GENOMIC DNA]</scope>
    <source>
        <strain evidence="1 2">S-16</strain>
    </source>
</reference>
<sequence length="362" mass="39543">MGEMNLSNLAFYSARPTLRIDGQDNDMASGLMQSLVMREQEGGLSSIEIAFVNFTAKEDGQVGPAFEDEQVLKLGAALKVYAGEAAAPTEIFSGTISAIEFAFDSEGPPRLLVQAEDKAQKARMTRRIAVYDNKSVADIAREVAGRMGLTPTITGLSDTSVVEVQFDESDLAFLRRLLVRHGADMQISGTELQVSARKDVQRNQVTLRMHSQLHKIRVVADLTHQVTEVKVTGFDFAQGQAVEGSGSSAPVGPGSGRQGKELVQQVFGERVQQTSHRLALTQSEADALAQAEFEQRARRFVRVEACCEGNPSLRVGTHVTLADVSPRFDNVYYVTACTHRYDMKRGFETELCAESAYFGNPA</sequence>
<dbReference type="SUPFAM" id="SSF69279">
    <property type="entry name" value="Phage tail proteins"/>
    <property type="match status" value="1"/>
</dbReference>
<name>A0A3N7HKG1_9BURK</name>
<comment type="caution">
    <text evidence="1">The sequence shown here is derived from an EMBL/GenBank/DDBJ whole genome shotgun (WGS) entry which is preliminary data.</text>
</comment>
<accession>A0A3N7HKG1</accession>
<dbReference type="EMBL" id="QUSW01000010">
    <property type="protein sequence ID" value="RQP21476.1"/>
    <property type="molecule type" value="Genomic_DNA"/>
</dbReference>
<evidence type="ECO:0000313" key="1">
    <source>
        <dbReference type="EMBL" id="RQP21476.1"/>
    </source>
</evidence>
<proteinExistence type="predicted"/>
<dbReference type="Pfam" id="PF05954">
    <property type="entry name" value="Phage_GPD"/>
    <property type="match status" value="1"/>
</dbReference>
<dbReference type="Gene3D" id="4.10.220.110">
    <property type="match status" value="1"/>
</dbReference>
<evidence type="ECO:0008006" key="3">
    <source>
        <dbReference type="Google" id="ProtNLM"/>
    </source>
</evidence>
<dbReference type="Proteomes" id="UP000267464">
    <property type="component" value="Unassembled WGS sequence"/>
</dbReference>
<dbReference type="Gene3D" id="3.55.50.10">
    <property type="entry name" value="Baseplate protein-like domains"/>
    <property type="match status" value="1"/>
</dbReference>
<evidence type="ECO:0000313" key="2">
    <source>
        <dbReference type="Proteomes" id="UP000267464"/>
    </source>
</evidence>
<reference evidence="1 2" key="1">
    <citation type="submission" date="2018-08" db="EMBL/GenBank/DDBJ databases">
        <authorList>
            <person name="Khan S.A."/>
            <person name="Jeon C.O."/>
            <person name="Chun B.H."/>
            <person name="Jeong S.E."/>
        </authorList>
    </citation>
    <scope>NUCLEOTIDE SEQUENCE [LARGE SCALE GENOMIC DNA]</scope>
    <source>
        <strain evidence="1 2">S-16</strain>
    </source>
</reference>
<protein>
    <recommendedName>
        <fullName evidence="3">Phage late control D family protein</fullName>
    </recommendedName>
</protein>